<comment type="caution">
    <text evidence="2">The sequence shown here is derived from an EMBL/GenBank/DDBJ whole genome shotgun (WGS) entry which is preliminary data.</text>
</comment>
<dbReference type="EMBL" id="BMED01000003">
    <property type="protein sequence ID" value="GGC85882.1"/>
    <property type="molecule type" value="Genomic_DNA"/>
</dbReference>
<keyword evidence="1" id="KW-0472">Membrane</keyword>
<evidence type="ECO:0000256" key="1">
    <source>
        <dbReference type="SAM" id="Phobius"/>
    </source>
</evidence>
<feature type="transmembrane region" description="Helical" evidence="1">
    <location>
        <begin position="6"/>
        <end position="28"/>
    </location>
</feature>
<reference evidence="2" key="1">
    <citation type="journal article" date="2014" name="Int. J. Syst. Evol. Microbiol.">
        <title>Complete genome sequence of Corynebacterium casei LMG S-19264T (=DSM 44701T), isolated from a smear-ripened cheese.</title>
        <authorList>
            <consortium name="US DOE Joint Genome Institute (JGI-PGF)"/>
            <person name="Walter F."/>
            <person name="Albersmeier A."/>
            <person name="Kalinowski J."/>
            <person name="Ruckert C."/>
        </authorList>
    </citation>
    <scope>NUCLEOTIDE SEQUENCE</scope>
    <source>
        <strain evidence="2">CGMCC 1.10998</strain>
    </source>
</reference>
<dbReference type="Proteomes" id="UP000637423">
    <property type="component" value="Unassembled WGS sequence"/>
</dbReference>
<gene>
    <name evidence="2" type="ORF">GCM10011396_36520</name>
</gene>
<evidence type="ECO:0000313" key="2">
    <source>
        <dbReference type="EMBL" id="GGC85882.1"/>
    </source>
</evidence>
<name>A0A916USM3_9BURK</name>
<keyword evidence="3" id="KW-1185">Reference proteome</keyword>
<dbReference type="AlphaFoldDB" id="A0A916USM3"/>
<reference evidence="2" key="2">
    <citation type="submission" date="2020-09" db="EMBL/GenBank/DDBJ databases">
        <authorList>
            <person name="Sun Q."/>
            <person name="Zhou Y."/>
        </authorList>
    </citation>
    <scope>NUCLEOTIDE SEQUENCE</scope>
    <source>
        <strain evidence="2">CGMCC 1.10998</strain>
    </source>
</reference>
<dbReference type="RefSeq" id="WP_188567497.1">
    <property type="nucleotide sequence ID" value="NZ_BMED01000003.1"/>
</dbReference>
<keyword evidence="1" id="KW-1133">Transmembrane helix</keyword>
<proteinExistence type="predicted"/>
<organism evidence="2 3">
    <name type="scientific">Undibacterium terreum</name>
    <dbReference type="NCBI Taxonomy" id="1224302"/>
    <lineage>
        <taxon>Bacteria</taxon>
        <taxon>Pseudomonadati</taxon>
        <taxon>Pseudomonadota</taxon>
        <taxon>Betaproteobacteria</taxon>
        <taxon>Burkholderiales</taxon>
        <taxon>Oxalobacteraceae</taxon>
        <taxon>Undibacterium</taxon>
    </lineage>
</organism>
<keyword evidence="1" id="KW-0812">Transmembrane</keyword>
<protein>
    <submittedName>
        <fullName evidence="2">Uncharacterized protein</fullName>
    </submittedName>
</protein>
<accession>A0A916USM3</accession>
<evidence type="ECO:0000313" key="3">
    <source>
        <dbReference type="Proteomes" id="UP000637423"/>
    </source>
</evidence>
<sequence length="170" mass="19109">MEIQLAQISGAIAGGLIGGLSGFVANNFQRYLQTRRLRRNVACALLGEIEALRCKIRDDYLGRLEIEIAALQTERRFASNHFRGEKDYAIVFRSLGQHIGLLSAPLPRDLVAWYIGLAVCQERAREFHDSTMRLDPDQIDHAIDLLQLQHSGFSELVNKAAPLLEQLARL</sequence>